<name>A0A3S4QAN7_9NEIS</name>
<organism evidence="2 3">
    <name type="scientific">Neisseria canis</name>
    <dbReference type="NCBI Taxonomy" id="493"/>
    <lineage>
        <taxon>Bacteria</taxon>
        <taxon>Pseudomonadati</taxon>
        <taxon>Pseudomonadota</taxon>
        <taxon>Betaproteobacteria</taxon>
        <taxon>Neisseriales</taxon>
        <taxon>Neisseriaceae</taxon>
        <taxon>Neisseria</taxon>
    </lineage>
</organism>
<dbReference type="RefSeq" id="WP_126326607.1">
    <property type="nucleotide sequence ID" value="NZ_CAUJPY010000101.1"/>
</dbReference>
<protein>
    <submittedName>
        <fullName evidence="2">Uncharacterized protein</fullName>
    </submittedName>
</protein>
<evidence type="ECO:0000313" key="3">
    <source>
        <dbReference type="Proteomes" id="UP000279284"/>
    </source>
</evidence>
<dbReference type="EMBL" id="LR134313">
    <property type="protein sequence ID" value="VEF00491.1"/>
    <property type="molecule type" value="Genomic_DNA"/>
</dbReference>
<keyword evidence="1" id="KW-0732">Signal</keyword>
<gene>
    <name evidence="2" type="ORF">NCTC10296_00881</name>
</gene>
<evidence type="ECO:0000256" key="1">
    <source>
        <dbReference type="SAM" id="SignalP"/>
    </source>
</evidence>
<feature type="signal peptide" evidence="1">
    <location>
        <begin position="1"/>
        <end position="23"/>
    </location>
</feature>
<reference evidence="2 3" key="1">
    <citation type="submission" date="2018-12" db="EMBL/GenBank/DDBJ databases">
        <authorList>
            <consortium name="Pathogen Informatics"/>
        </authorList>
    </citation>
    <scope>NUCLEOTIDE SEQUENCE [LARGE SCALE GENOMIC DNA]</scope>
    <source>
        <strain evidence="2 3">NCTC10296</strain>
    </source>
</reference>
<sequence length="146" mass="16373">MVAYRYFFAFAGFLLLANSSVCAVTTSAENYLGMLIEKDEYVRLQDCDEQMEYTLAPSGKYGYDAIAELISLRKNTTANIPISVRLNGSIEENINNNKNRYFLVNDIASVQTGKSCYIAPTKPLEVFQTDDVIKKGLSEKEIDSQL</sequence>
<evidence type="ECO:0000313" key="2">
    <source>
        <dbReference type="EMBL" id="VEF00491.1"/>
    </source>
</evidence>
<feature type="chain" id="PRO_5018752539" evidence="1">
    <location>
        <begin position="24"/>
        <end position="146"/>
    </location>
</feature>
<dbReference type="Proteomes" id="UP000279284">
    <property type="component" value="Chromosome"/>
</dbReference>
<dbReference type="AlphaFoldDB" id="A0A3S4QAN7"/>
<keyword evidence="3" id="KW-1185">Reference proteome</keyword>
<proteinExistence type="predicted"/>
<accession>A0A3S4QAN7</accession>
<dbReference type="KEGG" id="nci:NCTC10296_00881"/>